<dbReference type="eggNOG" id="KOG1721">
    <property type="taxonomic scope" value="Eukaryota"/>
</dbReference>
<dbReference type="HOGENOM" id="CLU_374309_0_0_1"/>
<dbReference type="InterPro" id="IPR013087">
    <property type="entry name" value="Znf_C2H2_type"/>
</dbReference>
<name>F4RP79_MELLP</name>
<feature type="region of interest" description="Disordered" evidence="8">
    <location>
        <begin position="97"/>
        <end position="175"/>
    </location>
</feature>
<feature type="domain" description="C2H2-type" evidence="9">
    <location>
        <begin position="650"/>
        <end position="679"/>
    </location>
</feature>
<evidence type="ECO:0000256" key="2">
    <source>
        <dbReference type="ARBA" id="ARBA00022737"/>
    </source>
</evidence>
<dbReference type="GO" id="GO:0008270">
    <property type="term" value="F:zinc ion binding"/>
    <property type="evidence" value="ECO:0007669"/>
    <property type="project" value="UniProtKB-KW"/>
</dbReference>
<dbReference type="PROSITE" id="PS00028">
    <property type="entry name" value="ZINC_FINGER_C2H2_1"/>
    <property type="match status" value="2"/>
</dbReference>
<feature type="region of interest" description="Disordered" evidence="8">
    <location>
        <begin position="26"/>
        <end position="45"/>
    </location>
</feature>
<keyword evidence="5" id="KW-0805">Transcription regulation</keyword>
<keyword evidence="11" id="KW-1185">Reference proteome</keyword>
<dbReference type="GO" id="GO:0045944">
    <property type="term" value="P:positive regulation of transcription by RNA polymerase II"/>
    <property type="evidence" value="ECO:0007669"/>
    <property type="project" value="UniProtKB-ARBA"/>
</dbReference>
<dbReference type="FunCoup" id="F4RP79">
    <property type="interactions" value="134"/>
</dbReference>
<evidence type="ECO:0000256" key="7">
    <source>
        <dbReference type="PROSITE-ProRule" id="PRU00042"/>
    </source>
</evidence>
<keyword evidence="3 7" id="KW-0863">Zinc-finger</keyword>
<dbReference type="GO" id="GO:0000981">
    <property type="term" value="F:DNA-binding transcription factor activity, RNA polymerase II-specific"/>
    <property type="evidence" value="ECO:0007669"/>
    <property type="project" value="TreeGrafter"/>
</dbReference>
<evidence type="ECO:0000313" key="10">
    <source>
        <dbReference type="EMBL" id="EGG05770.1"/>
    </source>
</evidence>
<dbReference type="InterPro" id="IPR036236">
    <property type="entry name" value="Znf_C2H2_sf"/>
</dbReference>
<feature type="compositionally biased region" description="Polar residues" evidence="8">
    <location>
        <begin position="565"/>
        <end position="577"/>
    </location>
</feature>
<dbReference type="PANTHER" id="PTHR19818:SF144">
    <property type="entry name" value="METALLOTHIONEIN EXPRESSION ACTIVATOR-RELATED"/>
    <property type="match status" value="1"/>
</dbReference>
<keyword evidence="1" id="KW-0479">Metal-binding</keyword>
<evidence type="ECO:0000256" key="8">
    <source>
        <dbReference type="SAM" id="MobiDB-lite"/>
    </source>
</evidence>
<evidence type="ECO:0000256" key="3">
    <source>
        <dbReference type="ARBA" id="ARBA00022771"/>
    </source>
</evidence>
<protein>
    <recommendedName>
        <fullName evidence="9">C2H2-type domain-containing protein</fullName>
    </recommendedName>
</protein>
<evidence type="ECO:0000259" key="9">
    <source>
        <dbReference type="PROSITE" id="PS50157"/>
    </source>
</evidence>
<keyword evidence="2" id="KW-0677">Repeat</keyword>
<evidence type="ECO:0000313" key="11">
    <source>
        <dbReference type="Proteomes" id="UP000001072"/>
    </source>
</evidence>
<dbReference type="GO" id="GO:0000978">
    <property type="term" value="F:RNA polymerase II cis-regulatory region sequence-specific DNA binding"/>
    <property type="evidence" value="ECO:0007669"/>
    <property type="project" value="TreeGrafter"/>
</dbReference>
<proteinExistence type="predicted"/>
<dbReference type="EMBL" id="GL883111">
    <property type="protein sequence ID" value="EGG05770.1"/>
    <property type="molecule type" value="Genomic_DNA"/>
</dbReference>
<dbReference type="Proteomes" id="UP000001072">
    <property type="component" value="Unassembled WGS sequence"/>
</dbReference>
<dbReference type="Gene3D" id="3.30.160.60">
    <property type="entry name" value="Classic Zinc Finger"/>
    <property type="match status" value="3"/>
</dbReference>
<accession>F4RP79</accession>
<keyword evidence="6" id="KW-0804">Transcription</keyword>
<dbReference type="InParanoid" id="F4RP79"/>
<dbReference type="AlphaFoldDB" id="F4RP79"/>
<dbReference type="SMART" id="SM00355">
    <property type="entry name" value="ZnF_C2H2"/>
    <property type="match status" value="2"/>
</dbReference>
<feature type="compositionally biased region" description="Polar residues" evidence="8">
    <location>
        <begin position="26"/>
        <end position="39"/>
    </location>
</feature>
<organism evidence="11">
    <name type="scientific">Melampsora larici-populina (strain 98AG31 / pathotype 3-4-7)</name>
    <name type="common">Poplar leaf rust fungus</name>
    <dbReference type="NCBI Taxonomy" id="747676"/>
    <lineage>
        <taxon>Eukaryota</taxon>
        <taxon>Fungi</taxon>
        <taxon>Dikarya</taxon>
        <taxon>Basidiomycota</taxon>
        <taxon>Pucciniomycotina</taxon>
        <taxon>Pucciniomycetes</taxon>
        <taxon>Pucciniales</taxon>
        <taxon>Melampsoraceae</taxon>
        <taxon>Melampsora</taxon>
    </lineage>
</organism>
<dbReference type="STRING" id="747676.F4RP79"/>
<dbReference type="KEGG" id="mlr:MELLADRAFT_116699"/>
<feature type="domain" description="C2H2-type" evidence="9">
    <location>
        <begin position="680"/>
        <end position="709"/>
    </location>
</feature>
<evidence type="ECO:0000256" key="5">
    <source>
        <dbReference type="ARBA" id="ARBA00023015"/>
    </source>
</evidence>
<dbReference type="SUPFAM" id="SSF57667">
    <property type="entry name" value="beta-beta-alpha zinc fingers"/>
    <property type="match status" value="1"/>
</dbReference>
<feature type="region of interest" description="Disordered" evidence="8">
    <location>
        <begin position="549"/>
        <end position="577"/>
    </location>
</feature>
<evidence type="ECO:0000256" key="4">
    <source>
        <dbReference type="ARBA" id="ARBA00022833"/>
    </source>
</evidence>
<dbReference type="GeneID" id="18925866"/>
<evidence type="ECO:0000256" key="1">
    <source>
        <dbReference type="ARBA" id="ARBA00022723"/>
    </source>
</evidence>
<dbReference type="PROSITE" id="PS50157">
    <property type="entry name" value="ZINC_FINGER_C2H2_2"/>
    <property type="match status" value="2"/>
</dbReference>
<dbReference type="VEuPathDB" id="FungiDB:MELLADRAFT_116699"/>
<dbReference type="FunFam" id="3.30.160.60:FF:000032">
    <property type="entry name" value="Krueppel-like factor 4"/>
    <property type="match status" value="1"/>
</dbReference>
<dbReference type="GO" id="GO:0005634">
    <property type="term" value="C:nucleus"/>
    <property type="evidence" value="ECO:0007669"/>
    <property type="project" value="UniProtKB-ARBA"/>
</dbReference>
<dbReference type="PANTHER" id="PTHR19818">
    <property type="entry name" value="ZINC FINGER PROTEIN ZIC AND GLI"/>
    <property type="match status" value="1"/>
</dbReference>
<evidence type="ECO:0000256" key="6">
    <source>
        <dbReference type="ARBA" id="ARBA00023163"/>
    </source>
</evidence>
<sequence length="742" mass="82330">MNNLSTFFFQNLDPVAGNFNEQSLSNAEVSKSDSSNGLRSLSRPVEETTIDPSVLNTLGTEEVDFFNKFLGFTTTPSVVPNDPQVDLLNQILGMPTTASAESPPLIQNPDNLDYLFGDEAEDSNTSNSSSLDLDQSEVSQEVESKAPELYRSTSSSTPEFHGDHSSELSSAPANSFKDHQHQQYNIPPLQVFTRPLGMEDDPLIEHSPRLSQMMRYPDEIPIVTLGRGKKNTRSLIEMSEGEMEEALHGLNPSQSRQAKQQQAIKEWNGACQSALTNEIPQHQDWNSKNKLHLTVNTAPDHQSQLDHQSFNNSIRQQYSLSGNANRVMEGVMMAPPRSAPPEIRHHTYNYLPNQHNGIDHPNVTLALPTPPLSAGIHSNSNHGFDFSSYGRLSAPGYMGPNSLPLTRSMSDYGAVPMANLKSPSNYLNVNHQYLQMQPNQKREFEKSSFGQAAHLNNSLALPTPPLSAGLSSGTSLDFFDFSNHSIQGSLSHLGTNHDVHVNMATTSNPSSVPSQSSFQTYPTLPLRSNINNPLSGQFKVQENQSRTRTISFGLEENPSKRRSIDPNQRTDLQQENLSTQIALKPKLIGSRLKPGPKAKSTIVQHPPIQAQCKLSNNGVSEIGSLPKDVIRCLYNHLDQMGEDGKMIKNYVCQIEGCGRVFPRKTAIESHIQTHLEDKPFVCPVLNCNAAFVRQHDLRRHEHIHSGNKPFRCECNKGFARGDALMRHRQRGICIGSTIPRRC</sequence>
<gene>
    <name evidence="10" type="ORF">MELLADRAFT_116699</name>
</gene>
<dbReference type="InterPro" id="IPR050329">
    <property type="entry name" value="GLI_C2H2-zinc-finger"/>
</dbReference>
<reference evidence="11" key="1">
    <citation type="journal article" date="2011" name="Proc. Natl. Acad. Sci. U.S.A.">
        <title>Obligate biotrophy features unraveled by the genomic analysis of rust fungi.</title>
        <authorList>
            <person name="Duplessis S."/>
            <person name="Cuomo C.A."/>
            <person name="Lin Y.-C."/>
            <person name="Aerts A."/>
            <person name="Tisserant E."/>
            <person name="Veneault-Fourrey C."/>
            <person name="Joly D.L."/>
            <person name="Hacquard S."/>
            <person name="Amselem J."/>
            <person name="Cantarel B.L."/>
            <person name="Chiu R."/>
            <person name="Coutinho P.M."/>
            <person name="Feau N."/>
            <person name="Field M."/>
            <person name="Frey P."/>
            <person name="Gelhaye E."/>
            <person name="Goldberg J."/>
            <person name="Grabherr M.G."/>
            <person name="Kodira C.D."/>
            <person name="Kohler A."/>
            <person name="Kuees U."/>
            <person name="Lindquist E.A."/>
            <person name="Lucas S.M."/>
            <person name="Mago R."/>
            <person name="Mauceli E."/>
            <person name="Morin E."/>
            <person name="Murat C."/>
            <person name="Pangilinan J.L."/>
            <person name="Park R."/>
            <person name="Pearson M."/>
            <person name="Quesneville H."/>
            <person name="Rouhier N."/>
            <person name="Sakthikumar S."/>
            <person name="Salamov A.A."/>
            <person name="Schmutz J."/>
            <person name="Selles B."/>
            <person name="Shapiro H."/>
            <person name="Tanguay P."/>
            <person name="Tuskan G.A."/>
            <person name="Henrissat B."/>
            <person name="Van de Peer Y."/>
            <person name="Rouze P."/>
            <person name="Ellis J.G."/>
            <person name="Dodds P.N."/>
            <person name="Schein J.E."/>
            <person name="Zhong S."/>
            <person name="Hamelin R.C."/>
            <person name="Grigoriev I.V."/>
            <person name="Szabo L.J."/>
            <person name="Martin F."/>
        </authorList>
    </citation>
    <scope>NUCLEOTIDE SEQUENCE [LARGE SCALE GENOMIC DNA]</scope>
    <source>
        <strain evidence="11">98AG31 / pathotype 3-4-7</strain>
    </source>
</reference>
<dbReference type="OrthoDB" id="8117402at2759"/>
<dbReference type="Pfam" id="PF00096">
    <property type="entry name" value="zf-C2H2"/>
    <property type="match status" value="2"/>
</dbReference>
<keyword evidence="4" id="KW-0862">Zinc</keyword>
<feature type="compositionally biased region" description="Low complexity" evidence="8">
    <location>
        <begin position="123"/>
        <end position="133"/>
    </location>
</feature>
<dbReference type="RefSeq" id="XP_007410826.1">
    <property type="nucleotide sequence ID" value="XM_007410764.1"/>
</dbReference>